<dbReference type="PROSITE" id="PS00211">
    <property type="entry name" value="ABC_TRANSPORTER_1"/>
    <property type="match status" value="1"/>
</dbReference>
<dbReference type="InterPro" id="IPR011527">
    <property type="entry name" value="ABC1_TM_dom"/>
</dbReference>
<feature type="domain" description="ABC transporter" evidence="8">
    <location>
        <begin position="491"/>
        <end position="704"/>
    </location>
</feature>
<dbReference type="Gene3D" id="1.20.1560.10">
    <property type="entry name" value="ABC transporter type 1, transmembrane domain"/>
    <property type="match status" value="1"/>
</dbReference>
<dbReference type="Pfam" id="PF03412">
    <property type="entry name" value="Peptidase_C39"/>
    <property type="match status" value="1"/>
</dbReference>
<comment type="caution">
    <text evidence="11">The sequence shown here is derived from an EMBL/GenBank/DDBJ whole genome shotgun (WGS) entry which is preliminary data.</text>
</comment>
<protein>
    <submittedName>
        <fullName evidence="11">Peptidase domain-containing ABC transporter</fullName>
    </submittedName>
</protein>
<evidence type="ECO:0000256" key="3">
    <source>
        <dbReference type="ARBA" id="ARBA00022741"/>
    </source>
</evidence>
<evidence type="ECO:0000259" key="9">
    <source>
        <dbReference type="PROSITE" id="PS50929"/>
    </source>
</evidence>
<evidence type="ECO:0000259" key="8">
    <source>
        <dbReference type="PROSITE" id="PS50893"/>
    </source>
</evidence>
<dbReference type="PANTHER" id="PTHR24221:SF606">
    <property type="entry name" value="COLICIN V SECRETION-PROCESSING ATP-BINDING PROTEIN"/>
    <property type="match status" value="1"/>
</dbReference>
<keyword evidence="2 7" id="KW-0812">Transmembrane</keyword>
<dbReference type="RefSeq" id="WP_119805193.1">
    <property type="nucleotide sequence ID" value="NZ_QYYG01000008.1"/>
</dbReference>
<dbReference type="PANTHER" id="PTHR24221">
    <property type="entry name" value="ATP-BINDING CASSETTE SUB-FAMILY B"/>
    <property type="match status" value="1"/>
</dbReference>
<dbReference type="InterPro" id="IPR017871">
    <property type="entry name" value="ABC_transporter-like_CS"/>
</dbReference>
<dbReference type="AlphaFoldDB" id="A0AA92X1R4"/>
<dbReference type="InterPro" id="IPR039421">
    <property type="entry name" value="Type_1_exporter"/>
</dbReference>
<evidence type="ECO:0000256" key="6">
    <source>
        <dbReference type="ARBA" id="ARBA00023136"/>
    </source>
</evidence>
<dbReference type="CDD" id="cd02419">
    <property type="entry name" value="Peptidase_C39C"/>
    <property type="match status" value="1"/>
</dbReference>
<dbReference type="InterPro" id="IPR033838">
    <property type="entry name" value="CvaB_peptidase"/>
</dbReference>
<dbReference type="GO" id="GO:0008234">
    <property type="term" value="F:cysteine-type peptidase activity"/>
    <property type="evidence" value="ECO:0007669"/>
    <property type="project" value="InterPro"/>
</dbReference>
<evidence type="ECO:0000256" key="7">
    <source>
        <dbReference type="SAM" id="Phobius"/>
    </source>
</evidence>
<feature type="transmembrane region" description="Helical" evidence="7">
    <location>
        <begin position="301"/>
        <end position="328"/>
    </location>
</feature>
<organism evidence="11 12">
    <name type="scientific">Serratia inhibens</name>
    <dbReference type="NCBI Taxonomy" id="2338073"/>
    <lineage>
        <taxon>Bacteria</taxon>
        <taxon>Pseudomonadati</taxon>
        <taxon>Pseudomonadota</taxon>
        <taxon>Gammaproteobacteria</taxon>
        <taxon>Enterobacterales</taxon>
        <taxon>Yersiniaceae</taxon>
        <taxon>Serratia</taxon>
    </lineage>
</organism>
<accession>A0AA92X1R4</accession>
<dbReference type="SMART" id="SM00382">
    <property type="entry name" value="AAA"/>
    <property type="match status" value="1"/>
</dbReference>
<dbReference type="InterPro" id="IPR003593">
    <property type="entry name" value="AAA+_ATPase"/>
</dbReference>
<evidence type="ECO:0000256" key="4">
    <source>
        <dbReference type="ARBA" id="ARBA00022840"/>
    </source>
</evidence>
<dbReference type="PROSITE" id="PS50929">
    <property type="entry name" value="ABC_TM1F"/>
    <property type="match status" value="1"/>
</dbReference>
<feature type="transmembrane region" description="Helical" evidence="7">
    <location>
        <begin position="178"/>
        <end position="199"/>
    </location>
</feature>
<dbReference type="GO" id="GO:0140359">
    <property type="term" value="F:ABC-type transporter activity"/>
    <property type="evidence" value="ECO:0007669"/>
    <property type="project" value="InterPro"/>
</dbReference>
<dbReference type="Gene3D" id="3.40.50.300">
    <property type="entry name" value="P-loop containing nucleotide triphosphate hydrolases"/>
    <property type="match status" value="1"/>
</dbReference>
<dbReference type="InterPro" id="IPR027417">
    <property type="entry name" value="P-loop_NTPase"/>
</dbReference>
<feature type="transmembrane region" description="Helical" evidence="7">
    <location>
        <begin position="211"/>
        <end position="229"/>
    </location>
</feature>
<dbReference type="GO" id="GO:0016887">
    <property type="term" value="F:ATP hydrolysis activity"/>
    <property type="evidence" value="ECO:0007669"/>
    <property type="project" value="InterPro"/>
</dbReference>
<dbReference type="SUPFAM" id="SSF90123">
    <property type="entry name" value="ABC transporter transmembrane region"/>
    <property type="match status" value="1"/>
</dbReference>
<dbReference type="InterPro" id="IPR003439">
    <property type="entry name" value="ABC_transporter-like_ATP-bd"/>
</dbReference>
<keyword evidence="6 7" id="KW-0472">Membrane</keyword>
<dbReference type="SUPFAM" id="SSF52540">
    <property type="entry name" value="P-loop containing nucleoside triphosphate hydrolases"/>
    <property type="match status" value="1"/>
</dbReference>
<proteinExistence type="predicted"/>
<dbReference type="CDD" id="cd18567">
    <property type="entry name" value="ABC_6TM_CvaB_RaxB_like"/>
    <property type="match status" value="1"/>
</dbReference>
<keyword evidence="4" id="KW-0067">ATP-binding</keyword>
<dbReference type="GO" id="GO:0006508">
    <property type="term" value="P:proteolysis"/>
    <property type="evidence" value="ECO:0007669"/>
    <property type="project" value="InterPro"/>
</dbReference>
<dbReference type="InterPro" id="IPR005074">
    <property type="entry name" value="Peptidase_C39"/>
</dbReference>
<comment type="subcellular location">
    <subcellularLocation>
        <location evidence="1">Cell membrane</location>
        <topology evidence="1">Multi-pass membrane protein</topology>
    </subcellularLocation>
</comment>
<evidence type="ECO:0000259" key="10">
    <source>
        <dbReference type="PROSITE" id="PS50990"/>
    </source>
</evidence>
<dbReference type="EMBL" id="QYYG01000008">
    <property type="protein sequence ID" value="RJF53921.1"/>
    <property type="molecule type" value="Genomic_DNA"/>
</dbReference>
<evidence type="ECO:0000256" key="1">
    <source>
        <dbReference type="ARBA" id="ARBA00004651"/>
    </source>
</evidence>
<dbReference type="Gene3D" id="3.90.70.10">
    <property type="entry name" value="Cysteine proteinases"/>
    <property type="match status" value="1"/>
</dbReference>
<evidence type="ECO:0000313" key="12">
    <source>
        <dbReference type="Proteomes" id="UP000284338"/>
    </source>
</evidence>
<keyword evidence="5 7" id="KW-1133">Transmembrane helix</keyword>
<evidence type="ECO:0000256" key="5">
    <source>
        <dbReference type="ARBA" id="ARBA00022989"/>
    </source>
</evidence>
<dbReference type="GO" id="GO:0005524">
    <property type="term" value="F:ATP binding"/>
    <property type="evidence" value="ECO:0007669"/>
    <property type="project" value="UniProtKB-KW"/>
</dbReference>
<dbReference type="GO" id="GO:0034040">
    <property type="term" value="F:ATPase-coupled lipid transmembrane transporter activity"/>
    <property type="evidence" value="ECO:0007669"/>
    <property type="project" value="TreeGrafter"/>
</dbReference>
<dbReference type="GO" id="GO:0005886">
    <property type="term" value="C:plasma membrane"/>
    <property type="evidence" value="ECO:0007669"/>
    <property type="project" value="UniProtKB-SubCell"/>
</dbReference>
<evidence type="ECO:0000313" key="11">
    <source>
        <dbReference type="EMBL" id="RJF53921.1"/>
    </source>
</evidence>
<dbReference type="Pfam" id="PF00664">
    <property type="entry name" value="ABC_membrane"/>
    <property type="match status" value="1"/>
</dbReference>
<feature type="transmembrane region" description="Helical" evidence="7">
    <location>
        <begin position="400"/>
        <end position="422"/>
    </location>
</feature>
<keyword evidence="3" id="KW-0547">Nucleotide-binding</keyword>
<keyword evidence="12" id="KW-1185">Reference proteome</keyword>
<feature type="domain" description="Peptidase C39" evidence="10">
    <location>
        <begin position="25"/>
        <end position="144"/>
    </location>
</feature>
<evidence type="ECO:0000256" key="2">
    <source>
        <dbReference type="ARBA" id="ARBA00022692"/>
    </source>
</evidence>
<sequence length="704" mass="78410">MNKTYEKIVSKLNLAIKRNVPQILQTEAAECGLASLAMVCGYYGMHIDLFALRQKHDISSRGATLGSLITIAENLNLKTRALSLSLDEIRQVKTPCILHWDMNHFVVLVNVRGGRITLHDPAFGRRVIGLQEFSLHFTGIALEVWPSSDFSPVVQQSRLHFRKLLKNVTGLKSALGKIFALSLVIEAINLLMPVGTQLVMDHVIQAGDHNLLVLICVGLLFFIIFRTVVSMFRSWISIVMGALIDIQWKAGLFDHLMRLPLAYFEKRKLGDIQSRFGSLDALRTTFTTSVVSSIIDGIMSIGVFIMMFMYGGWLVWVVTGFTLLYILLRLSTYRYYRQASEEQLVKAAKASSHFMETLYSIATLKSLGLGGTRSQFWLNLNIDTTNANIRVTKLDMMFGGVNAFLTACDQIIILWLGASLVIDNQMTLGMFVAFNAYRGQFSDRASNLIDMVLRLRMLNLHNERLADIVLSTPEEDKPYRKICAPNEAVTFEVRDLYYQYDSLSRPVIPGLNLNIAAGESVAIVGPSGVGKTTLMKLMCGLLEPTGGRLLINGINISDIGINNYRECIACVLQEDKLLAGSIAENICSFDPKPDQDLIVECTKHCNIHNDIIRMPMGYETLVGELGGSLSGGQKQRILIARALYRRPSILFMDEATSHLDLDNETYINNAISALNITRVIIAHRPSTISSADRVITLKSSIQEG</sequence>
<dbReference type="InterPro" id="IPR036640">
    <property type="entry name" value="ABC1_TM_sf"/>
</dbReference>
<dbReference type="PROSITE" id="PS50990">
    <property type="entry name" value="PEPTIDASE_C39"/>
    <property type="match status" value="1"/>
</dbReference>
<dbReference type="Pfam" id="PF00005">
    <property type="entry name" value="ABC_tran"/>
    <property type="match status" value="1"/>
</dbReference>
<feature type="domain" description="ABC transmembrane type-1" evidence="9">
    <location>
        <begin position="178"/>
        <end position="457"/>
    </location>
</feature>
<reference evidence="11 12" key="1">
    <citation type="submission" date="2018-09" db="EMBL/GenBank/DDBJ databases">
        <title>Draft genome of a novel serratia sp. strain with antifungal activity.</title>
        <authorList>
            <person name="Dichmann S.I."/>
            <person name="Park B.P."/>
            <person name="Pathiraja D."/>
            <person name="Choi I.-G."/>
            <person name="Stougaard P."/>
            <person name="Hennessy R.C."/>
        </authorList>
    </citation>
    <scope>NUCLEOTIDE SEQUENCE [LARGE SCALE GENOMIC DNA]</scope>
    <source>
        <strain evidence="11 12">S40</strain>
    </source>
</reference>
<dbReference type="PROSITE" id="PS50893">
    <property type="entry name" value="ABC_TRANSPORTER_2"/>
    <property type="match status" value="1"/>
</dbReference>
<dbReference type="Proteomes" id="UP000284338">
    <property type="component" value="Unassembled WGS sequence"/>
</dbReference>
<name>A0AA92X1R4_9GAMM</name>
<gene>
    <name evidence="11" type="ORF">D4100_20980</name>
</gene>